<evidence type="ECO:0000256" key="6">
    <source>
        <dbReference type="ARBA" id="ARBA00022692"/>
    </source>
</evidence>
<dbReference type="GO" id="GO:0000155">
    <property type="term" value="F:phosphorelay sensor kinase activity"/>
    <property type="evidence" value="ECO:0007669"/>
    <property type="project" value="InterPro"/>
</dbReference>
<feature type="transmembrane region" description="Helical" evidence="11">
    <location>
        <begin position="143"/>
        <end position="167"/>
    </location>
</feature>
<dbReference type="SMART" id="SM00388">
    <property type="entry name" value="HisKA"/>
    <property type="match status" value="1"/>
</dbReference>
<dbReference type="CDD" id="cd00075">
    <property type="entry name" value="HATPase"/>
    <property type="match status" value="1"/>
</dbReference>
<dbReference type="Pfam" id="PF02518">
    <property type="entry name" value="HATPase_c"/>
    <property type="match status" value="1"/>
</dbReference>
<reference evidence="14 15" key="1">
    <citation type="submission" date="2020-08" db="EMBL/GenBank/DDBJ databases">
        <title>Sequencing the genomes of 1000 actinobacteria strains.</title>
        <authorList>
            <person name="Klenk H.-P."/>
        </authorList>
    </citation>
    <scope>NUCLEOTIDE SEQUENCE [LARGE SCALE GENOMIC DNA]</scope>
    <source>
        <strain evidence="14 15">DSM 44320</strain>
    </source>
</reference>
<evidence type="ECO:0000313" key="15">
    <source>
        <dbReference type="Proteomes" id="UP000579945"/>
    </source>
</evidence>
<dbReference type="InterPro" id="IPR003660">
    <property type="entry name" value="HAMP_dom"/>
</dbReference>
<dbReference type="EC" id="2.7.13.3" evidence="3"/>
<dbReference type="EMBL" id="JACIBV010000001">
    <property type="protein sequence ID" value="MBB3726459.1"/>
    <property type="molecule type" value="Genomic_DNA"/>
</dbReference>
<dbReference type="PRINTS" id="PR00344">
    <property type="entry name" value="BCTRLSENSOR"/>
</dbReference>
<evidence type="ECO:0000256" key="1">
    <source>
        <dbReference type="ARBA" id="ARBA00000085"/>
    </source>
</evidence>
<evidence type="ECO:0000256" key="2">
    <source>
        <dbReference type="ARBA" id="ARBA00004236"/>
    </source>
</evidence>
<dbReference type="PROSITE" id="PS50885">
    <property type="entry name" value="HAMP"/>
    <property type="match status" value="1"/>
</dbReference>
<feature type="domain" description="HAMP" evidence="13">
    <location>
        <begin position="168"/>
        <end position="221"/>
    </location>
</feature>
<protein>
    <recommendedName>
        <fullName evidence="3">histidine kinase</fullName>
        <ecNumber evidence="3">2.7.13.3</ecNumber>
    </recommendedName>
</protein>
<dbReference type="PROSITE" id="PS50109">
    <property type="entry name" value="HIS_KIN"/>
    <property type="match status" value="1"/>
</dbReference>
<accession>A0A7W5YQK8</accession>
<evidence type="ECO:0000259" key="12">
    <source>
        <dbReference type="PROSITE" id="PS50109"/>
    </source>
</evidence>
<comment type="caution">
    <text evidence="14">The sequence shown here is derived from an EMBL/GenBank/DDBJ whole genome shotgun (WGS) entry which is preliminary data.</text>
</comment>
<keyword evidence="4" id="KW-0597">Phosphoprotein</keyword>
<evidence type="ECO:0000256" key="10">
    <source>
        <dbReference type="ARBA" id="ARBA00023136"/>
    </source>
</evidence>
<evidence type="ECO:0000256" key="5">
    <source>
        <dbReference type="ARBA" id="ARBA00022679"/>
    </source>
</evidence>
<dbReference type="SUPFAM" id="SSF158472">
    <property type="entry name" value="HAMP domain-like"/>
    <property type="match status" value="1"/>
</dbReference>
<feature type="domain" description="Histidine kinase" evidence="12">
    <location>
        <begin position="229"/>
        <end position="435"/>
    </location>
</feature>
<dbReference type="PANTHER" id="PTHR45436:SF5">
    <property type="entry name" value="SENSOR HISTIDINE KINASE TRCS"/>
    <property type="match status" value="1"/>
</dbReference>
<dbReference type="InterPro" id="IPR004358">
    <property type="entry name" value="Sig_transdc_His_kin-like_C"/>
</dbReference>
<dbReference type="InterPro" id="IPR036890">
    <property type="entry name" value="HATPase_C_sf"/>
</dbReference>
<comment type="catalytic activity">
    <reaction evidence="1">
        <text>ATP + protein L-histidine = ADP + protein N-phospho-L-histidine.</text>
        <dbReference type="EC" id="2.7.13.3"/>
    </reaction>
</comment>
<dbReference type="CDD" id="cd06225">
    <property type="entry name" value="HAMP"/>
    <property type="match status" value="1"/>
</dbReference>
<evidence type="ECO:0000256" key="9">
    <source>
        <dbReference type="ARBA" id="ARBA00023012"/>
    </source>
</evidence>
<evidence type="ECO:0000256" key="8">
    <source>
        <dbReference type="ARBA" id="ARBA00022989"/>
    </source>
</evidence>
<evidence type="ECO:0000256" key="4">
    <source>
        <dbReference type="ARBA" id="ARBA00022553"/>
    </source>
</evidence>
<evidence type="ECO:0000256" key="7">
    <source>
        <dbReference type="ARBA" id="ARBA00022777"/>
    </source>
</evidence>
<dbReference type="GO" id="GO:0005886">
    <property type="term" value="C:plasma membrane"/>
    <property type="evidence" value="ECO:0007669"/>
    <property type="project" value="UniProtKB-SubCell"/>
</dbReference>
<dbReference type="AlphaFoldDB" id="A0A7W5YQK8"/>
<dbReference type="SUPFAM" id="SSF47384">
    <property type="entry name" value="Homodimeric domain of signal transducing histidine kinase"/>
    <property type="match status" value="1"/>
</dbReference>
<keyword evidence="6 11" id="KW-0812">Transmembrane</keyword>
<gene>
    <name evidence="14" type="ORF">FHR33_002319</name>
</gene>
<dbReference type="InterPro" id="IPR003594">
    <property type="entry name" value="HATPase_dom"/>
</dbReference>
<organism evidence="14 15">
    <name type="scientific">Nonomuraea dietziae</name>
    <dbReference type="NCBI Taxonomy" id="65515"/>
    <lineage>
        <taxon>Bacteria</taxon>
        <taxon>Bacillati</taxon>
        <taxon>Actinomycetota</taxon>
        <taxon>Actinomycetes</taxon>
        <taxon>Streptosporangiales</taxon>
        <taxon>Streptosporangiaceae</taxon>
        <taxon>Nonomuraea</taxon>
    </lineage>
</organism>
<evidence type="ECO:0000313" key="14">
    <source>
        <dbReference type="EMBL" id="MBB3726459.1"/>
    </source>
</evidence>
<dbReference type="Gene3D" id="3.30.565.10">
    <property type="entry name" value="Histidine kinase-like ATPase, C-terminal domain"/>
    <property type="match status" value="1"/>
</dbReference>
<keyword evidence="7 14" id="KW-0418">Kinase</keyword>
<dbReference type="SMART" id="SM00387">
    <property type="entry name" value="HATPase_c"/>
    <property type="match status" value="1"/>
</dbReference>
<dbReference type="SMART" id="SM00304">
    <property type="entry name" value="HAMP"/>
    <property type="match status" value="1"/>
</dbReference>
<evidence type="ECO:0000256" key="3">
    <source>
        <dbReference type="ARBA" id="ARBA00012438"/>
    </source>
</evidence>
<comment type="subcellular location">
    <subcellularLocation>
        <location evidence="2">Cell membrane</location>
    </subcellularLocation>
</comment>
<dbReference type="Gene3D" id="1.10.287.130">
    <property type="match status" value="1"/>
</dbReference>
<keyword evidence="8 11" id="KW-1133">Transmembrane helix</keyword>
<evidence type="ECO:0000256" key="11">
    <source>
        <dbReference type="SAM" id="Phobius"/>
    </source>
</evidence>
<dbReference type="Pfam" id="PF00512">
    <property type="entry name" value="HisKA"/>
    <property type="match status" value="1"/>
</dbReference>
<dbReference type="PANTHER" id="PTHR45436">
    <property type="entry name" value="SENSOR HISTIDINE KINASE YKOH"/>
    <property type="match status" value="1"/>
</dbReference>
<dbReference type="GeneID" id="95388821"/>
<dbReference type="RefSeq" id="WP_183645907.1">
    <property type="nucleotide sequence ID" value="NZ_JACIBV010000001.1"/>
</dbReference>
<dbReference type="Pfam" id="PF00672">
    <property type="entry name" value="HAMP"/>
    <property type="match status" value="1"/>
</dbReference>
<keyword evidence="5" id="KW-0808">Transferase</keyword>
<name>A0A7W5YQK8_9ACTN</name>
<evidence type="ECO:0000259" key="13">
    <source>
        <dbReference type="PROSITE" id="PS50885"/>
    </source>
</evidence>
<dbReference type="SUPFAM" id="SSF55874">
    <property type="entry name" value="ATPase domain of HSP90 chaperone/DNA topoisomerase II/histidine kinase"/>
    <property type="match status" value="1"/>
</dbReference>
<dbReference type="InterPro" id="IPR003661">
    <property type="entry name" value="HisK_dim/P_dom"/>
</dbReference>
<dbReference type="InterPro" id="IPR005467">
    <property type="entry name" value="His_kinase_dom"/>
</dbReference>
<sequence>MTVATVALFGVVLLVGVVTLCLTLPSWARAQLVDRADEASRMVTTLIDTRPIQGPIPSQGEVFLLQVVDARGEVVAASAPLEGEPLLTRAVPVGGDSRVLDRVCRAGGENCLIVVGTSNRSTAYGPAVAYAAVRESAVLNVPLLAVILGAAALVLLALMGWAAWIGVGRVLAPVERIRSGLEQISATDLGDRMPVPDTGDEVARLAVTVNDTLGRLEEAVERQRRFVSDASHELRTPLTAMLVRLEACAVRPDPEECAQTLEEALGDARRLSAIVQDLLLMARLDEGTRPTEELLDLGKLVADEMDRRCFRLPFTTCVEPRLMVRGNRLRLDRLVTNLLSNADRHGGQAVHVTVSRRGDEGVVEVHDDGPGIPEDQREAVFQRFTRLDTARSRDHGGTGLGLAIARDIATAHGGTLRVGDSAKGTRLVLRLPLASPAEEAQSGNE</sequence>
<dbReference type="Gene3D" id="6.10.340.10">
    <property type="match status" value="1"/>
</dbReference>
<keyword evidence="9" id="KW-0902">Two-component regulatory system</keyword>
<dbReference type="InterPro" id="IPR050428">
    <property type="entry name" value="TCS_sensor_his_kinase"/>
</dbReference>
<dbReference type="InterPro" id="IPR036097">
    <property type="entry name" value="HisK_dim/P_sf"/>
</dbReference>
<keyword evidence="10 11" id="KW-0472">Membrane</keyword>
<keyword evidence="15" id="KW-1185">Reference proteome</keyword>
<dbReference type="Proteomes" id="UP000579945">
    <property type="component" value="Unassembled WGS sequence"/>
</dbReference>
<proteinExistence type="predicted"/>
<dbReference type="CDD" id="cd00082">
    <property type="entry name" value="HisKA"/>
    <property type="match status" value="1"/>
</dbReference>